<dbReference type="EMBL" id="CP071868">
    <property type="protein sequence ID" value="QTE31410.1"/>
    <property type="molecule type" value="Genomic_DNA"/>
</dbReference>
<organism evidence="2 3">
    <name type="scientific">Pengzhenrongella sicca</name>
    <dbReference type="NCBI Taxonomy" id="2819238"/>
    <lineage>
        <taxon>Bacteria</taxon>
        <taxon>Bacillati</taxon>
        <taxon>Actinomycetota</taxon>
        <taxon>Actinomycetes</taxon>
        <taxon>Micrococcales</taxon>
        <taxon>Pengzhenrongella</taxon>
    </lineage>
</organism>
<evidence type="ECO:0000313" key="3">
    <source>
        <dbReference type="Proteomes" id="UP000663937"/>
    </source>
</evidence>
<proteinExistence type="predicted"/>
<keyword evidence="3" id="KW-1185">Reference proteome</keyword>
<dbReference type="Pfam" id="PF13302">
    <property type="entry name" value="Acetyltransf_3"/>
    <property type="match status" value="1"/>
</dbReference>
<reference evidence="2" key="1">
    <citation type="submission" date="2021-03" db="EMBL/GenBank/DDBJ databases">
        <title>Pengzhenrongella sicca gen. nov., sp. nov., a new member of suborder Micrococcineae isolated from High-Arctic tundra soil.</title>
        <authorList>
            <person name="Peng F."/>
        </authorList>
    </citation>
    <scope>NUCLEOTIDE SEQUENCE</scope>
    <source>
        <strain evidence="2">LRZ-2</strain>
    </source>
</reference>
<dbReference type="PROSITE" id="PS51186">
    <property type="entry name" value="GNAT"/>
    <property type="match status" value="1"/>
</dbReference>
<dbReference type="InterPro" id="IPR016181">
    <property type="entry name" value="Acyl_CoA_acyltransferase"/>
</dbReference>
<dbReference type="AlphaFoldDB" id="A0A8A4ZH87"/>
<dbReference type="Gene3D" id="3.40.630.30">
    <property type="match status" value="1"/>
</dbReference>
<evidence type="ECO:0000259" key="1">
    <source>
        <dbReference type="PROSITE" id="PS51186"/>
    </source>
</evidence>
<feature type="domain" description="N-acetyltransferase" evidence="1">
    <location>
        <begin position="19"/>
        <end position="156"/>
    </location>
</feature>
<sequence length="156" mass="16429">MHALAAGDLAAANRAAPVVLTPYLIAPDAGGVWRMRSRQIAADPATAGWITRVIVDARSGAVVGRAGYHGPPDDAAMVEVGYAVDPLLRRRGYARAALVALLARAAREPAVRIVRATISPSNLASRALVLQYGFVEVGEQWDDEDGLETIFEVGAA</sequence>
<dbReference type="InterPro" id="IPR000182">
    <property type="entry name" value="GNAT_dom"/>
</dbReference>
<dbReference type="SUPFAM" id="SSF55729">
    <property type="entry name" value="Acyl-CoA N-acyltransferases (Nat)"/>
    <property type="match status" value="1"/>
</dbReference>
<dbReference type="GO" id="GO:0016747">
    <property type="term" value="F:acyltransferase activity, transferring groups other than amino-acyl groups"/>
    <property type="evidence" value="ECO:0007669"/>
    <property type="project" value="InterPro"/>
</dbReference>
<accession>A0A8A4ZH87</accession>
<dbReference type="PANTHER" id="PTHR43792:SF13">
    <property type="entry name" value="ACETYLTRANSFERASE"/>
    <property type="match status" value="1"/>
</dbReference>
<dbReference type="InterPro" id="IPR051531">
    <property type="entry name" value="N-acetyltransferase"/>
</dbReference>
<name>A0A8A4ZH87_9MICO</name>
<protein>
    <submittedName>
        <fullName evidence="2">GNAT family N-acetyltransferase</fullName>
    </submittedName>
</protein>
<dbReference type="KEGG" id="psic:J4E96_07840"/>
<dbReference type="PANTHER" id="PTHR43792">
    <property type="entry name" value="GNAT FAMILY, PUTATIVE (AFU_ORTHOLOGUE AFUA_3G00765)-RELATED-RELATED"/>
    <property type="match status" value="1"/>
</dbReference>
<evidence type="ECO:0000313" key="2">
    <source>
        <dbReference type="EMBL" id="QTE31410.1"/>
    </source>
</evidence>
<dbReference type="Proteomes" id="UP000663937">
    <property type="component" value="Chromosome"/>
</dbReference>
<gene>
    <name evidence="2" type="ORF">J4E96_07840</name>
</gene>